<proteinExistence type="predicted"/>
<name>A0A6J7T0F3_9ZZZZ</name>
<accession>A0A6J7T0F3</accession>
<dbReference type="EMBL" id="CAFBQH010000018">
    <property type="protein sequence ID" value="CAB5046747.1"/>
    <property type="molecule type" value="Genomic_DNA"/>
</dbReference>
<dbReference type="AlphaFoldDB" id="A0A6J7T0F3"/>
<gene>
    <name evidence="1" type="ORF">UFOPK4293_00443</name>
</gene>
<evidence type="ECO:0000313" key="1">
    <source>
        <dbReference type="EMBL" id="CAB5046747.1"/>
    </source>
</evidence>
<sequence length="35" mass="3950">MAPEAVSCEIAFDVMNTMIASGTKIMMIVLNWRFK</sequence>
<organism evidence="1">
    <name type="scientific">freshwater metagenome</name>
    <dbReference type="NCBI Taxonomy" id="449393"/>
    <lineage>
        <taxon>unclassified sequences</taxon>
        <taxon>metagenomes</taxon>
        <taxon>ecological metagenomes</taxon>
    </lineage>
</organism>
<reference evidence="1" key="1">
    <citation type="submission" date="2020-05" db="EMBL/GenBank/DDBJ databases">
        <authorList>
            <person name="Chiriac C."/>
            <person name="Salcher M."/>
            <person name="Ghai R."/>
            <person name="Kavagutti S V."/>
        </authorList>
    </citation>
    <scope>NUCLEOTIDE SEQUENCE</scope>
</reference>
<protein>
    <submittedName>
        <fullName evidence="1">Unannotated protein</fullName>
    </submittedName>
</protein>